<name>A0A0G9HBR0_9GAMM</name>
<organism evidence="1 2">
    <name type="scientific">Luteibacter rhizovicinus DSM 16549</name>
    <dbReference type="NCBI Taxonomy" id="1440763"/>
    <lineage>
        <taxon>Bacteria</taxon>
        <taxon>Pseudomonadati</taxon>
        <taxon>Pseudomonadota</taxon>
        <taxon>Gammaproteobacteria</taxon>
        <taxon>Lysobacterales</taxon>
        <taxon>Rhodanobacteraceae</taxon>
        <taxon>Luteibacter</taxon>
    </lineage>
</organism>
<reference evidence="2" key="1">
    <citation type="submission" date="2016-09" db="EMBL/GenBank/DDBJ databases">
        <authorList>
            <person name="Lysoe E."/>
        </authorList>
    </citation>
    <scope>NUCLEOTIDE SEQUENCE [LARGE SCALE GENOMIC DNA]</scope>
    <source>
        <strain evidence="2">LJ96T</strain>
    </source>
</reference>
<sequence length="245" mass="26755">MNCLEFRRHIGAEPRSRAPELLAHRDSCKDGCAAFWQRAQRFDDDLEAALAIPLPEGLVDRILLAQATGERRRQVGRRRVWMAMAASVVLAFAGVGMMWRQNDLNSLPALAVAHMPGEIGSLSLTQPMTDAQVEAGFVGRATRLKGPMPAGVTYVHDCTVGPYPVVHLVTRMNDEPVVALYMPGKMDTKPGSFERDGWEGRQMPLRSGTLVVLAQQGASRSAMDAVERGWRAAIEGPAPQTIGQI</sequence>
<gene>
    <name evidence="1" type="ORF">BJI69_07590</name>
</gene>
<dbReference type="KEGG" id="lrz:BJI69_07590"/>
<dbReference type="Proteomes" id="UP000182987">
    <property type="component" value="Chromosome"/>
</dbReference>
<protein>
    <submittedName>
        <fullName evidence="1">Uncharacterized protein</fullName>
    </submittedName>
</protein>
<proteinExistence type="predicted"/>
<dbReference type="AlphaFoldDB" id="A0A0G9HBR0"/>
<dbReference type="InterPro" id="IPR021806">
    <property type="entry name" value="DUF3379"/>
</dbReference>
<dbReference type="PATRIC" id="fig|1440763.5.peg.2354"/>
<dbReference type="OrthoDB" id="6195578at2"/>
<dbReference type="RefSeq" id="WP_046968063.1">
    <property type="nucleotide sequence ID" value="NZ_CP017480.1"/>
</dbReference>
<dbReference type="Pfam" id="PF11859">
    <property type="entry name" value="DUF3379"/>
    <property type="match status" value="1"/>
</dbReference>
<evidence type="ECO:0000313" key="2">
    <source>
        <dbReference type="Proteomes" id="UP000182987"/>
    </source>
</evidence>
<dbReference type="STRING" id="1440763.BJI69_07590"/>
<dbReference type="EMBL" id="CP017480">
    <property type="protein sequence ID" value="APG03786.1"/>
    <property type="molecule type" value="Genomic_DNA"/>
</dbReference>
<keyword evidence="2" id="KW-1185">Reference proteome</keyword>
<accession>A0A0G9HBR0</accession>
<evidence type="ECO:0000313" key="1">
    <source>
        <dbReference type="EMBL" id="APG03786.1"/>
    </source>
</evidence>